<gene>
    <name evidence="2" type="ORF">LWI28_011390</name>
</gene>
<dbReference type="PANTHER" id="PTHR35546:SF130">
    <property type="entry name" value="EXPRESSED PROTEIN"/>
    <property type="match status" value="1"/>
</dbReference>
<dbReference type="EMBL" id="JAJSOW010000001">
    <property type="protein sequence ID" value="KAI9200664.1"/>
    <property type="molecule type" value="Genomic_DNA"/>
</dbReference>
<dbReference type="SUPFAM" id="SSF81383">
    <property type="entry name" value="F-box domain"/>
    <property type="match status" value="1"/>
</dbReference>
<dbReference type="PROSITE" id="PS50181">
    <property type="entry name" value="FBOX"/>
    <property type="match status" value="1"/>
</dbReference>
<evidence type="ECO:0000259" key="1">
    <source>
        <dbReference type="PROSITE" id="PS50181"/>
    </source>
</evidence>
<reference evidence="2" key="1">
    <citation type="journal article" date="2022" name="Plant J.">
        <title>Strategies of tolerance reflected in two North American maple genomes.</title>
        <authorList>
            <person name="McEvoy S.L."/>
            <person name="Sezen U.U."/>
            <person name="Trouern-Trend A."/>
            <person name="McMahon S.M."/>
            <person name="Schaberg P.G."/>
            <person name="Yang J."/>
            <person name="Wegrzyn J.L."/>
            <person name="Swenson N.G."/>
        </authorList>
    </citation>
    <scope>NUCLEOTIDE SEQUENCE</scope>
    <source>
        <strain evidence="2">91603</strain>
    </source>
</reference>
<dbReference type="InterPro" id="IPR056592">
    <property type="entry name" value="Beta-prop_At3g26010-like"/>
</dbReference>
<accession>A0AAD5JTE0</accession>
<feature type="domain" description="F-box" evidence="1">
    <location>
        <begin position="6"/>
        <end position="54"/>
    </location>
</feature>
<sequence>MTTESTNSIADFPEDLLVKIFDLLRSQSDVVRCKAICKRWFSLISSPHFIHHSIHRHHHSNQIRSSFTFLVQPPHRRHKTMLFNTNFESKSMQQTHVLVVAYFNDLILSCETLFYQSVYYLCNPLTNQRFSLPPPPPRHRRRDEETKVGLICYPSPCNQTRQCFSITNAAYTYKVVRIPRFVGSRKSFNVEIFCSETGKWSETTVSSPDRRVSFFHRSDHMVPYKGILHWIDEDGEAIVAYDPLNDPKRCRIIDSPLYNGSDYVTVERLAVSGGRLRVLQFVNLFPFRPWLGSKLCVWEIEDYYSGKWGLPEDQVCLNKAVILEEESCLAELTKGFQHRVSLLGLHPYDTDIV</sequence>
<keyword evidence="3" id="KW-1185">Reference proteome</keyword>
<organism evidence="2 3">
    <name type="scientific">Acer negundo</name>
    <name type="common">Box elder</name>
    <dbReference type="NCBI Taxonomy" id="4023"/>
    <lineage>
        <taxon>Eukaryota</taxon>
        <taxon>Viridiplantae</taxon>
        <taxon>Streptophyta</taxon>
        <taxon>Embryophyta</taxon>
        <taxon>Tracheophyta</taxon>
        <taxon>Spermatophyta</taxon>
        <taxon>Magnoliopsida</taxon>
        <taxon>eudicotyledons</taxon>
        <taxon>Gunneridae</taxon>
        <taxon>Pentapetalae</taxon>
        <taxon>rosids</taxon>
        <taxon>malvids</taxon>
        <taxon>Sapindales</taxon>
        <taxon>Sapindaceae</taxon>
        <taxon>Hippocastanoideae</taxon>
        <taxon>Acereae</taxon>
        <taxon>Acer</taxon>
    </lineage>
</organism>
<name>A0AAD5JTE0_ACENE</name>
<dbReference type="Gene3D" id="1.20.1280.50">
    <property type="match status" value="1"/>
</dbReference>
<dbReference type="InterPro" id="IPR001810">
    <property type="entry name" value="F-box_dom"/>
</dbReference>
<protein>
    <recommendedName>
        <fullName evidence="1">F-box domain-containing protein</fullName>
    </recommendedName>
</protein>
<evidence type="ECO:0000313" key="2">
    <source>
        <dbReference type="EMBL" id="KAI9200664.1"/>
    </source>
</evidence>
<comment type="caution">
    <text evidence="2">The sequence shown here is derived from an EMBL/GenBank/DDBJ whole genome shotgun (WGS) entry which is preliminary data.</text>
</comment>
<dbReference type="Proteomes" id="UP001064489">
    <property type="component" value="Chromosome 9"/>
</dbReference>
<dbReference type="Pfam" id="PF12937">
    <property type="entry name" value="F-box-like"/>
    <property type="match status" value="1"/>
</dbReference>
<dbReference type="InterPro" id="IPR036047">
    <property type="entry name" value="F-box-like_dom_sf"/>
</dbReference>
<evidence type="ECO:0000313" key="3">
    <source>
        <dbReference type="Proteomes" id="UP001064489"/>
    </source>
</evidence>
<dbReference type="AlphaFoldDB" id="A0AAD5JTE0"/>
<dbReference type="SMART" id="SM00256">
    <property type="entry name" value="FBOX"/>
    <property type="match status" value="1"/>
</dbReference>
<reference evidence="2" key="2">
    <citation type="submission" date="2023-02" db="EMBL/GenBank/DDBJ databases">
        <authorList>
            <person name="Swenson N.G."/>
            <person name="Wegrzyn J.L."/>
            <person name="Mcevoy S.L."/>
        </authorList>
    </citation>
    <scope>NUCLEOTIDE SEQUENCE</scope>
    <source>
        <strain evidence="2">91603</strain>
        <tissue evidence="2">Leaf</tissue>
    </source>
</reference>
<proteinExistence type="predicted"/>
<dbReference type="InterPro" id="IPR055290">
    <property type="entry name" value="At3g26010-like"/>
</dbReference>
<dbReference type="Pfam" id="PF24750">
    <property type="entry name" value="b-prop_At3g26010-like"/>
    <property type="match status" value="1"/>
</dbReference>
<dbReference type="PANTHER" id="PTHR35546">
    <property type="entry name" value="F-BOX PROTEIN INTERACTION DOMAIN PROTEIN-RELATED"/>
    <property type="match status" value="1"/>
</dbReference>